<keyword evidence="5" id="KW-1185">Reference proteome</keyword>
<reference evidence="4 5" key="1">
    <citation type="journal article" date="2018" name="Evol. Lett.">
        <title>Horizontal gene cluster transfer increased hallucinogenic mushroom diversity.</title>
        <authorList>
            <person name="Reynolds H.T."/>
            <person name="Vijayakumar V."/>
            <person name="Gluck-Thaler E."/>
            <person name="Korotkin H.B."/>
            <person name="Matheny P.B."/>
            <person name="Slot J.C."/>
        </authorList>
    </citation>
    <scope>NUCLEOTIDE SEQUENCE [LARGE SCALE GENOMIC DNA]</scope>
    <source>
        <strain evidence="4 5">SRW20</strain>
    </source>
</reference>
<keyword evidence="3" id="KW-0732">Signal</keyword>
<evidence type="ECO:0000256" key="3">
    <source>
        <dbReference type="SAM" id="SignalP"/>
    </source>
</evidence>
<accession>A0A409YQA6</accession>
<evidence type="ECO:0000313" key="5">
    <source>
        <dbReference type="Proteomes" id="UP000284706"/>
    </source>
</evidence>
<gene>
    <name evidence="4" type="ORF">CVT26_012280</name>
</gene>
<dbReference type="AlphaFoldDB" id="A0A409YQA6"/>
<evidence type="ECO:0000313" key="4">
    <source>
        <dbReference type="EMBL" id="PPR05194.1"/>
    </source>
</evidence>
<name>A0A409YQA6_9AGAR</name>
<dbReference type="Proteomes" id="UP000284706">
    <property type="component" value="Unassembled WGS sequence"/>
</dbReference>
<evidence type="ECO:0000256" key="1">
    <source>
        <dbReference type="SAM" id="MobiDB-lite"/>
    </source>
</evidence>
<comment type="caution">
    <text evidence="4">The sequence shown here is derived from an EMBL/GenBank/DDBJ whole genome shotgun (WGS) entry which is preliminary data.</text>
</comment>
<keyword evidence="2" id="KW-0472">Membrane</keyword>
<dbReference type="EMBL" id="NHYE01000514">
    <property type="protein sequence ID" value="PPR05194.1"/>
    <property type="molecule type" value="Genomic_DNA"/>
</dbReference>
<feature type="signal peptide" evidence="3">
    <location>
        <begin position="1"/>
        <end position="22"/>
    </location>
</feature>
<feature type="region of interest" description="Disordered" evidence="1">
    <location>
        <begin position="74"/>
        <end position="150"/>
    </location>
</feature>
<organism evidence="4 5">
    <name type="scientific">Gymnopilus dilepis</name>
    <dbReference type="NCBI Taxonomy" id="231916"/>
    <lineage>
        <taxon>Eukaryota</taxon>
        <taxon>Fungi</taxon>
        <taxon>Dikarya</taxon>
        <taxon>Basidiomycota</taxon>
        <taxon>Agaricomycotina</taxon>
        <taxon>Agaricomycetes</taxon>
        <taxon>Agaricomycetidae</taxon>
        <taxon>Agaricales</taxon>
        <taxon>Agaricineae</taxon>
        <taxon>Hymenogastraceae</taxon>
        <taxon>Gymnopilus</taxon>
    </lineage>
</organism>
<protein>
    <submittedName>
        <fullName evidence="4">Uncharacterized protein</fullName>
    </submittedName>
</protein>
<feature type="compositionally biased region" description="Polar residues" evidence="1">
    <location>
        <begin position="81"/>
        <end position="90"/>
    </location>
</feature>
<keyword evidence="2" id="KW-1133">Transmembrane helix</keyword>
<feature type="transmembrane region" description="Helical" evidence="2">
    <location>
        <begin position="46"/>
        <end position="70"/>
    </location>
</feature>
<keyword evidence="2" id="KW-0812">Transmembrane</keyword>
<dbReference type="InParanoid" id="A0A409YQA6"/>
<evidence type="ECO:0000256" key="2">
    <source>
        <dbReference type="SAM" id="Phobius"/>
    </source>
</evidence>
<sequence>MYQGSFAILLWLVSSALTPLNSKSKLSMDASKMPNVLKGCKLMTALEAMLIADLCLVALFLIALVFEIAMPESPQPRQRRMYNNASTAPRNNLIIEDGATDSARSQVDEAADRGVGQLSDPSNKPAPSQKGPASLSEGRDIDISTMDGAD</sequence>
<proteinExistence type="predicted"/>
<feature type="chain" id="PRO_5019532504" evidence="3">
    <location>
        <begin position="23"/>
        <end position="150"/>
    </location>
</feature>